<dbReference type="InterPro" id="IPR029036">
    <property type="entry name" value="P5CR_dimer"/>
</dbReference>
<dbReference type="InterPro" id="IPR053790">
    <property type="entry name" value="P5CR-like_CS"/>
</dbReference>
<dbReference type="InterPro" id="IPR036291">
    <property type="entry name" value="NAD(P)-bd_dom_sf"/>
</dbReference>
<evidence type="ECO:0000259" key="11">
    <source>
        <dbReference type="Pfam" id="PF14748"/>
    </source>
</evidence>
<keyword evidence="6 9" id="KW-0028">Amino-acid biosynthesis</keyword>
<evidence type="ECO:0000256" key="3">
    <source>
        <dbReference type="ARBA" id="ARBA00022857"/>
    </source>
</evidence>
<dbReference type="AlphaFoldDB" id="A0A940X0W0"/>
<feature type="domain" description="Pyrroline-5-carboxylate reductase dimerisation" evidence="11">
    <location>
        <begin position="159"/>
        <end position="261"/>
    </location>
</feature>
<dbReference type="PROSITE" id="PS00521">
    <property type="entry name" value="P5CR"/>
    <property type="match status" value="1"/>
</dbReference>
<dbReference type="GO" id="GO:0055129">
    <property type="term" value="P:L-proline biosynthetic process"/>
    <property type="evidence" value="ECO:0007669"/>
    <property type="project" value="UniProtKB-UniRule"/>
</dbReference>
<evidence type="ECO:0000313" key="12">
    <source>
        <dbReference type="EMBL" id="MBP3952389.1"/>
    </source>
</evidence>
<organism evidence="12 13">
    <name type="scientific">Halalkalibacter suaedae</name>
    <dbReference type="NCBI Taxonomy" id="2822140"/>
    <lineage>
        <taxon>Bacteria</taxon>
        <taxon>Bacillati</taxon>
        <taxon>Bacillota</taxon>
        <taxon>Bacilli</taxon>
        <taxon>Bacillales</taxon>
        <taxon>Bacillaceae</taxon>
        <taxon>Halalkalibacter</taxon>
    </lineage>
</organism>
<dbReference type="Pfam" id="PF14748">
    <property type="entry name" value="P5CR_dimer"/>
    <property type="match status" value="1"/>
</dbReference>
<feature type="binding site" evidence="8">
    <location>
        <begin position="6"/>
        <end position="11"/>
    </location>
    <ligand>
        <name>NADP(+)</name>
        <dbReference type="ChEBI" id="CHEBI:58349"/>
    </ligand>
</feature>
<dbReference type="HAMAP" id="MF_01925">
    <property type="entry name" value="P5C_reductase"/>
    <property type="match status" value="1"/>
</dbReference>
<accession>A0A940X0W0</accession>
<name>A0A940X0W0_9BACI</name>
<dbReference type="EC" id="1.5.1.2" evidence="6 7"/>
<dbReference type="InterPro" id="IPR028939">
    <property type="entry name" value="P5C_Rdtase_cat_N"/>
</dbReference>
<feature type="domain" description="Pyrroline-5-carboxylate reductase catalytic N-terminal" evidence="10">
    <location>
        <begin position="3"/>
        <end position="96"/>
    </location>
</feature>
<keyword evidence="3 6" id="KW-0521">NADP</keyword>
<reference evidence="12" key="1">
    <citation type="submission" date="2021-03" db="EMBL/GenBank/DDBJ databases">
        <title>Bacillus suaedae sp. nov., isolated from Suaeda aralocaspica.</title>
        <authorList>
            <person name="Lei R.F.R."/>
        </authorList>
    </citation>
    <scope>NUCLEOTIDE SEQUENCE</scope>
    <source>
        <strain evidence="12">YZJH907-2</strain>
    </source>
</reference>
<comment type="similarity">
    <text evidence="1 6 9">Belongs to the pyrroline-5-carboxylate reductase family.</text>
</comment>
<proteinExistence type="inferred from homology"/>
<dbReference type="SUPFAM" id="SSF48179">
    <property type="entry name" value="6-phosphogluconate dehydrogenase C-terminal domain-like"/>
    <property type="match status" value="1"/>
</dbReference>
<dbReference type="InterPro" id="IPR008927">
    <property type="entry name" value="6-PGluconate_DH-like_C_sf"/>
</dbReference>
<comment type="function">
    <text evidence="5 6">Catalyzes the reduction of 1-pyrroline-5-carboxylate (PCA) to L-proline.</text>
</comment>
<gene>
    <name evidence="6" type="primary">proC</name>
    <name evidence="12" type="ORF">J7W16_14795</name>
</gene>
<evidence type="ECO:0000259" key="10">
    <source>
        <dbReference type="Pfam" id="PF03807"/>
    </source>
</evidence>
<dbReference type="PANTHER" id="PTHR11645:SF49">
    <property type="entry name" value="PYRROLINE-5-CARBOXYLATE REDUCTASE 1"/>
    <property type="match status" value="1"/>
</dbReference>
<dbReference type="Gene3D" id="3.40.50.720">
    <property type="entry name" value="NAD(P)-binding Rossmann-like Domain"/>
    <property type="match status" value="1"/>
</dbReference>
<dbReference type="PIRSF" id="PIRSF000193">
    <property type="entry name" value="Pyrrol-5-carb_rd"/>
    <property type="match status" value="1"/>
</dbReference>
<evidence type="ECO:0000256" key="6">
    <source>
        <dbReference type="HAMAP-Rule" id="MF_01925"/>
    </source>
</evidence>
<dbReference type="InterPro" id="IPR000304">
    <property type="entry name" value="Pyrroline-COOH_reductase"/>
</dbReference>
<comment type="caution">
    <text evidence="12">The sequence shown here is derived from an EMBL/GenBank/DDBJ whole genome shotgun (WGS) entry which is preliminary data.</text>
</comment>
<evidence type="ECO:0000313" key="13">
    <source>
        <dbReference type="Proteomes" id="UP000678228"/>
    </source>
</evidence>
<dbReference type="NCBIfam" id="TIGR00112">
    <property type="entry name" value="proC"/>
    <property type="match status" value="1"/>
</dbReference>
<evidence type="ECO:0000256" key="5">
    <source>
        <dbReference type="ARBA" id="ARBA00058118"/>
    </source>
</evidence>
<dbReference type="Gene3D" id="1.10.3730.10">
    <property type="entry name" value="ProC C-terminal domain-like"/>
    <property type="match status" value="1"/>
</dbReference>
<dbReference type="Proteomes" id="UP000678228">
    <property type="component" value="Unassembled WGS sequence"/>
</dbReference>
<dbReference type="GO" id="GO:0005737">
    <property type="term" value="C:cytoplasm"/>
    <property type="evidence" value="ECO:0007669"/>
    <property type="project" value="UniProtKB-SubCell"/>
</dbReference>
<keyword evidence="4 6" id="KW-0560">Oxidoreductase</keyword>
<dbReference type="RefSeq" id="WP_210598093.1">
    <property type="nucleotide sequence ID" value="NZ_JAGKSQ010000006.1"/>
</dbReference>
<evidence type="ECO:0000256" key="1">
    <source>
        <dbReference type="ARBA" id="ARBA00005525"/>
    </source>
</evidence>
<comment type="catalytic activity">
    <reaction evidence="6 9">
        <text>L-proline + NADP(+) = (S)-1-pyrroline-5-carboxylate + NADPH + 2 H(+)</text>
        <dbReference type="Rhea" id="RHEA:14109"/>
        <dbReference type="ChEBI" id="CHEBI:15378"/>
        <dbReference type="ChEBI" id="CHEBI:17388"/>
        <dbReference type="ChEBI" id="CHEBI:57783"/>
        <dbReference type="ChEBI" id="CHEBI:58349"/>
        <dbReference type="ChEBI" id="CHEBI:60039"/>
        <dbReference type="EC" id="1.5.1.2"/>
    </reaction>
</comment>
<keyword evidence="6" id="KW-0963">Cytoplasm</keyword>
<dbReference type="EMBL" id="JAGKSQ010000006">
    <property type="protein sequence ID" value="MBP3952389.1"/>
    <property type="molecule type" value="Genomic_DNA"/>
</dbReference>
<dbReference type="SUPFAM" id="SSF51735">
    <property type="entry name" value="NAD(P)-binding Rossmann-fold domains"/>
    <property type="match status" value="1"/>
</dbReference>
<keyword evidence="2 6" id="KW-0641">Proline biosynthesis</keyword>
<keyword evidence="13" id="KW-1185">Reference proteome</keyword>
<evidence type="ECO:0000256" key="9">
    <source>
        <dbReference type="RuleBase" id="RU003903"/>
    </source>
</evidence>
<evidence type="ECO:0000256" key="7">
    <source>
        <dbReference type="NCBIfam" id="TIGR00112"/>
    </source>
</evidence>
<evidence type="ECO:0000256" key="8">
    <source>
        <dbReference type="PIRSR" id="PIRSR000193-1"/>
    </source>
</evidence>
<dbReference type="PANTHER" id="PTHR11645">
    <property type="entry name" value="PYRROLINE-5-CARBOXYLATE REDUCTASE"/>
    <property type="match status" value="1"/>
</dbReference>
<dbReference type="Pfam" id="PF03807">
    <property type="entry name" value="F420_oxidored"/>
    <property type="match status" value="1"/>
</dbReference>
<dbReference type="FunFam" id="1.10.3730.10:FF:000001">
    <property type="entry name" value="Pyrroline-5-carboxylate reductase"/>
    <property type="match status" value="1"/>
</dbReference>
<dbReference type="GO" id="GO:0004735">
    <property type="term" value="F:pyrroline-5-carboxylate reductase activity"/>
    <property type="evidence" value="ECO:0007669"/>
    <property type="project" value="UniProtKB-UniRule"/>
</dbReference>
<evidence type="ECO:0000256" key="4">
    <source>
        <dbReference type="ARBA" id="ARBA00023002"/>
    </source>
</evidence>
<sequence>MNILFIGAGRMAEAIFSGLLEKDQTLSITISNFSNQQKLQKLQEKYAVHTTLEWENVVKSQDVILLACPPHEHSSVLAKLRPLVSEGQLVITVAAGIGPSYLEEHLPSETAVAWLMPNTAAAVGKSMSIYAYGQHVTDSQKQRFSAIVSAIGPSEELNEEQVHQLTAITGSAPAFLYYFTEALEKAALNYGISSEQARKLVIEMIIGSAAMLDVHRDPSLLREQVTSPGGATAAGIASLDHDHFSLALQRAIEATNNHAKKQGQN</sequence>
<feature type="binding site" evidence="8">
    <location>
        <begin position="67"/>
        <end position="70"/>
    </location>
    <ligand>
        <name>NADP(+)</name>
        <dbReference type="ChEBI" id="CHEBI:58349"/>
    </ligand>
</feature>
<evidence type="ECO:0000256" key="2">
    <source>
        <dbReference type="ARBA" id="ARBA00022650"/>
    </source>
</evidence>
<comment type="catalytic activity">
    <reaction evidence="6">
        <text>L-proline + NAD(+) = (S)-1-pyrroline-5-carboxylate + NADH + 2 H(+)</text>
        <dbReference type="Rhea" id="RHEA:14105"/>
        <dbReference type="ChEBI" id="CHEBI:15378"/>
        <dbReference type="ChEBI" id="CHEBI:17388"/>
        <dbReference type="ChEBI" id="CHEBI:57540"/>
        <dbReference type="ChEBI" id="CHEBI:57945"/>
        <dbReference type="ChEBI" id="CHEBI:60039"/>
        <dbReference type="EC" id="1.5.1.2"/>
    </reaction>
</comment>
<comment type="pathway">
    <text evidence="6 9">Amino-acid biosynthesis; L-proline biosynthesis; L-proline from L-glutamate 5-semialdehyde: step 1/1.</text>
</comment>
<protein>
    <recommendedName>
        <fullName evidence="6 7">Pyrroline-5-carboxylate reductase</fullName>
        <shortName evidence="6">P5C reductase</shortName>
        <shortName evidence="6">P5CR</shortName>
        <ecNumber evidence="6 7">1.5.1.2</ecNumber>
    </recommendedName>
    <alternativeName>
        <fullName evidence="6">PCA reductase</fullName>
    </alternativeName>
</protein>
<comment type="subcellular location">
    <subcellularLocation>
        <location evidence="6">Cytoplasm</location>
    </subcellularLocation>
</comment>